<proteinExistence type="inferred from homology"/>
<keyword evidence="4" id="KW-0227">DNA damage</keyword>
<keyword evidence="5 12" id="KW-0378">Hydrolase</keyword>
<dbReference type="InterPro" id="IPR010982">
    <property type="entry name" value="Lambda_DNA-bd_dom_sf"/>
</dbReference>
<dbReference type="SUPFAM" id="SSF47413">
    <property type="entry name" value="lambda repressor-like DNA-binding domains"/>
    <property type="match status" value="1"/>
</dbReference>
<accession>A0A857DGG8</accession>
<reference evidence="14 15" key="1">
    <citation type="submission" date="2019-12" db="EMBL/GenBank/DDBJ databases">
        <title>Sequence classification of anaerobic respiratory reductive dehalogenases: First we see many, then we see few.</title>
        <authorList>
            <person name="Molenda O."/>
            <person name="Puentes Jacome L.A."/>
            <person name="Cao X."/>
            <person name="Nesbo C.L."/>
            <person name="Tang S."/>
            <person name="Morson N."/>
            <person name="Patron J."/>
            <person name="Lomheim L."/>
            <person name="Wishart D.S."/>
            <person name="Edwards E.A."/>
        </authorList>
    </citation>
    <scope>NUCLEOTIDE SEQUENCE [LARGE SCALE GENOMIC DNA]</scope>
    <source>
        <strain evidence="14 15">12DCA</strain>
    </source>
</reference>
<organism evidence="14 15">
    <name type="scientific">Dehalobacter restrictus</name>
    <dbReference type="NCBI Taxonomy" id="55583"/>
    <lineage>
        <taxon>Bacteria</taxon>
        <taxon>Bacillati</taxon>
        <taxon>Bacillota</taxon>
        <taxon>Clostridia</taxon>
        <taxon>Eubacteriales</taxon>
        <taxon>Desulfitobacteriaceae</taxon>
        <taxon>Dehalobacter</taxon>
    </lineage>
</organism>
<evidence type="ECO:0000256" key="12">
    <source>
        <dbReference type="RuleBase" id="RU003991"/>
    </source>
</evidence>
<dbReference type="InterPro" id="IPR001387">
    <property type="entry name" value="Cro/C1-type_HTH"/>
</dbReference>
<dbReference type="CDD" id="cd06529">
    <property type="entry name" value="S24_LexA-like"/>
    <property type="match status" value="1"/>
</dbReference>
<dbReference type="PANTHER" id="PTHR33516:SF2">
    <property type="entry name" value="LEXA REPRESSOR-RELATED"/>
    <property type="match status" value="1"/>
</dbReference>
<dbReference type="InterPro" id="IPR015927">
    <property type="entry name" value="Peptidase_S24_S26A/B/C"/>
</dbReference>
<evidence type="ECO:0000256" key="3">
    <source>
        <dbReference type="ARBA" id="ARBA00022705"/>
    </source>
</evidence>
<dbReference type="AlphaFoldDB" id="A0A857DGG8"/>
<keyword evidence="11" id="KW-0742">SOS response</keyword>
<keyword evidence="9" id="KW-0804">Transcription</keyword>
<dbReference type="InterPro" id="IPR039418">
    <property type="entry name" value="LexA-like"/>
</dbReference>
<dbReference type="PROSITE" id="PS50943">
    <property type="entry name" value="HTH_CROC1"/>
    <property type="match status" value="1"/>
</dbReference>
<dbReference type="InterPro" id="IPR050077">
    <property type="entry name" value="LexA_repressor"/>
</dbReference>
<evidence type="ECO:0000256" key="1">
    <source>
        <dbReference type="ARBA" id="ARBA00007484"/>
    </source>
</evidence>
<dbReference type="RefSeq" id="WP_068883394.1">
    <property type="nucleotide sequence ID" value="NZ_CP046996.1"/>
</dbReference>
<dbReference type="Pfam" id="PF00717">
    <property type="entry name" value="Peptidase_S24"/>
    <property type="match status" value="1"/>
</dbReference>
<dbReference type="GO" id="GO:0003677">
    <property type="term" value="F:DNA binding"/>
    <property type="evidence" value="ECO:0007669"/>
    <property type="project" value="UniProtKB-KW"/>
</dbReference>
<dbReference type="SUPFAM" id="SSF51306">
    <property type="entry name" value="LexA/Signal peptidase"/>
    <property type="match status" value="1"/>
</dbReference>
<dbReference type="PRINTS" id="PR00726">
    <property type="entry name" value="LEXASERPTASE"/>
</dbReference>
<dbReference type="GO" id="GO:0009432">
    <property type="term" value="P:SOS response"/>
    <property type="evidence" value="ECO:0007669"/>
    <property type="project" value="UniProtKB-KW"/>
</dbReference>
<evidence type="ECO:0000256" key="7">
    <source>
        <dbReference type="ARBA" id="ARBA00023015"/>
    </source>
</evidence>
<dbReference type="EMBL" id="CP046996">
    <property type="protein sequence ID" value="QGZ99996.1"/>
    <property type="molecule type" value="Genomic_DNA"/>
</dbReference>
<evidence type="ECO:0000256" key="5">
    <source>
        <dbReference type="ARBA" id="ARBA00022801"/>
    </source>
</evidence>
<name>A0A857DGG8_9FIRM</name>
<evidence type="ECO:0000256" key="10">
    <source>
        <dbReference type="ARBA" id="ARBA00023204"/>
    </source>
</evidence>
<evidence type="ECO:0000256" key="9">
    <source>
        <dbReference type="ARBA" id="ARBA00023163"/>
    </source>
</evidence>
<dbReference type="CDD" id="cd00093">
    <property type="entry name" value="HTH_XRE"/>
    <property type="match status" value="1"/>
</dbReference>
<evidence type="ECO:0000256" key="2">
    <source>
        <dbReference type="ARBA" id="ARBA00022491"/>
    </source>
</evidence>
<dbReference type="NCBIfam" id="TIGR00498">
    <property type="entry name" value="lexA"/>
    <property type="match status" value="1"/>
</dbReference>
<dbReference type="GO" id="GO:0006260">
    <property type="term" value="P:DNA replication"/>
    <property type="evidence" value="ECO:0007669"/>
    <property type="project" value="UniProtKB-KW"/>
</dbReference>
<dbReference type="Gene3D" id="2.10.109.10">
    <property type="entry name" value="Umud Fragment, subunit A"/>
    <property type="match status" value="1"/>
</dbReference>
<dbReference type="GO" id="GO:0004252">
    <property type="term" value="F:serine-type endopeptidase activity"/>
    <property type="evidence" value="ECO:0007669"/>
    <property type="project" value="UniProtKB-EC"/>
</dbReference>
<comment type="similarity">
    <text evidence="1 12">Belongs to the peptidase S24 family.</text>
</comment>
<dbReference type="InterPro" id="IPR036286">
    <property type="entry name" value="LexA/Signal_pep-like_sf"/>
</dbReference>
<dbReference type="InterPro" id="IPR006197">
    <property type="entry name" value="Peptidase_S24_LexA"/>
</dbReference>
<dbReference type="SMART" id="SM00530">
    <property type="entry name" value="HTH_XRE"/>
    <property type="match status" value="1"/>
</dbReference>
<evidence type="ECO:0000256" key="8">
    <source>
        <dbReference type="ARBA" id="ARBA00023125"/>
    </source>
</evidence>
<dbReference type="GO" id="GO:0006281">
    <property type="term" value="P:DNA repair"/>
    <property type="evidence" value="ECO:0007669"/>
    <property type="project" value="UniProtKB-KW"/>
</dbReference>
<dbReference type="Gene3D" id="1.10.260.40">
    <property type="entry name" value="lambda repressor-like DNA-binding domains"/>
    <property type="match status" value="1"/>
</dbReference>
<keyword evidence="6 12" id="KW-0068">Autocatalytic cleavage</keyword>
<keyword evidence="10" id="KW-0234">DNA repair</keyword>
<protein>
    <submittedName>
        <fullName evidence="14">Repressor LexA</fullName>
        <ecNumber evidence="14">3.4.21.88</ecNumber>
    </submittedName>
</protein>
<dbReference type="GO" id="GO:0045892">
    <property type="term" value="P:negative regulation of DNA-templated transcription"/>
    <property type="evidence" value="ECO:0007669"/>
    <property type="project" value="InterPro"/>
</dbReference>
<evidence type="ECO:0000256" key="11">
    <source>
        <dbReference type="ARBA" id="ARBA00023236"/>
    </source>
</evidence>
<dbReference type="EC" id="3.4.21.88" evidence="14"/>
<keyword evidence="7" id="KW-0805">Transcription regulation</keyword>
<dbReference type="Pfam" id="PF01381">
    <property type="entry name" value="HTH_3"/>
    <property type="match status" value="1"/>
</dbReference>
<evidence type="ECO:0000259" key="13">
    <source>
        <dbReference type="PROSITE" id="PS50943"/>
    </source>
</evidence>
<keyword evidence="3" id="KW-0235">DNA replication</keyword>
<evidence type="ECO:0000256" key="6">
    <source>
        <dbReference type="ARBA" id="ARBA00022813"/>
    </source>
</evidence>
<evidence type="ECO:0000313" key="14">
    <source>
        <dbReference type="EMBL" id="QGZ99996.1"/>
    </source>
</evidence>
<dbReference type="InterPro" id="IPR006200">
    <property type="entry name" value="LexA"/>
</dbReference>
<evidence type="ECO:0000313" key="15">
    <source>
        <dbReference type="Proteomes" id="UP000430508"/>
    </source>
</evidence>
<gene>
    <name evidence="14" type="primary">lexA</name>
    <name evidence="14" type="ORF">GQ588_04710</name>
</gene>
<keyword evidence="8" id="KW-0238">DNA-binding</keyword>
<sequence>MSFGETLKYLRGTKKITQNQLALHLEVSRSALSLYELGLREPDYRFLQKVSDFFGISLDSLLGKNPAMNELPNFNNGHTIPDLAMVPIVGRVPAGTPAIPFEDIEDYLPVPRSFVREDELVFALKIKGDSMIDLDINNGDLVLVRKQQTAQNGQTVIARINGEEVTCKRFYKVDNKITLEPANPTYRALEPDHVEIVGVVFKVIKDIF</sequence>
<dbReference type="Proteomes" id="UP000430508">
    <property type="component" value="Chromosome"/>
</dbReference>
<evidence type="ECO:0000256" key="4">
    <source>
        <dbReference type="ARBA" id="ARBA00022763"/>
    </source>
</evidence>
<keyword evidence="2" id="KW-0678">Repressor</keyword>
<feature type="domain" description="HTH cro/C1-type" evidence="13">
    <location>
        <begin position="7"/>
        <end position="61"/>
    </location>
</feature>
<dbReference type="PANTHER" id="PTHR33516">
    <property type="entry name" value="LEXA REPRESSOR"/>
    <property type="match status" value="1"/>
</dbReference>